<evidence type="ECO:0000259" key="3">
    <source>
        <dbReference type="Pfam" id="PF18027"/>
    </source>
</evidence>
<organism evidence="4 5">
    <name type="scientific">Oedothorax gibbosus</name>
    <dbReference type="NCBI Taxonomy" id="931172"/>
    <lineage>
        <taxon>Eukaryota</taxon>
        <taxon>Metazoa</taxon>
        <taxon>Ecdysozoa</taxon>
        <taxon>Arthropoda</taxon>
        <taxon>Chelicerata</taxon>
        <taxon>Arachnida</taxon>
        <taxon>Araneae</taxon>
        <taxon>Araneomorphae</taxon>
        <taxon>Entelegynae</taxon>
        <taxon>Araneoidea</taxon>
        <taxon>Linyphiidae</taxon>
        <taxon>Erigoninae</taxon>
        <taxon>Oedothorax</taxon>
    </lineage>
</organism>
<feature type="region of interest" description="Disordered" evidence="2">
    <location>
        <begin position="1"/>
        <end position="21"/>
    </location>
</feature>
<proteinExistence type="predicted"/>
<name>A0AAV6VV68_9ARAC</name>
<evidence type="ECO:0000313" key="5">
    <source>
        <dbReference type="Proteomes" id="UP000827092"/>
    </source>
</evidence>
<keyword evidence="5" id="KW-1185">Reference proteome</keyword>
<sequence length="134" mass="15104">MGDFDSESSSSDGENAGEVKNVARLVMRPPGHSGKAKKGHLVFDASFEGGNLGRVDYVGELDYDLYVRPDVANLRHRVWFNFTVENVRADQKPLQCPPRPADDNHFNTILISEILIMNYLNLFILTCFVKLTLF</sequence>
<feature type="compositionally biased region" description="Low complexity" evidence="2">
    <location>
        <begin position="7"/>
        <end position="18"/>
    </location>
</feature>
<accession>A0AAV6VV68</accession>
<dbReference type="Proteomes" id="UP000827092">
    <property type="component" value="Unassembled WGS sequence"/>
</dbReference>
<comment type="cofactor">
    <cofactor evidence="1">
        <name>Zn(2+)</name>
        <dbReference type="ChEBI" id="CHEBI:29105"/>
    </cofactor>
</comment>
<dbReference type="Gene3D" id="2.60.40.3120">
    <property type="match status" value="1"/>
</dbReference>
<dbReference type="AlphaFoldDB" id="A0AAV6VV68"/>
<comment type="caution">
    <text evidence="4">The sequence shown here is derived from an EMBL/GenBank/DDBJ whole genome shotgun (WGS) entry which is preliminary data.</text>
</comment>
<dbReference type="EMBL" id="JAFNEN010000028">
    <property type="protein sequence ID" value="KAG8199361.1"/>
    <property type="molecule type" value="Genomic_DNA"/>
</dbReference>
<evidence type="ECO:0000256" key="1">
    <source>
        <dbReference type="ARBA" id="ARBA00001947"/>
    </source>
</evidence>
<evidence type="ECO:0000256" key="2">
    <source>
        <dbReference type="SAM" id="MobiDB-lite"/>
    </source>
</evidence>
<evidence type="ECO:0000313" key="4">
    <source>
        <dbReference type="EMBL" id="KAG8199361.1"/>
    </source>
</evidence>
<dbReference type="PANTHER" id="PTHR12756:SF9">
    <property type="entry name" value="CYTOSOLIC CARBOXYPEPTIDASE 6"/>
    <property type="match status" value="1"/>
</dbReference>
<dbReference type="InterPro" id="IPR040626">
    <property type="entry name" value="Pepdidase_M14_N"/>
</dbReference>
<gene>
    <name evidence="4" type="ORF">JTE90_011821</name>
</gene>
<feature type="domain" description="Cytosolic carboxypeptidase N-terminal" evidence="3">
    <location>
        <begin position="43"/>
        <end position="91"/>
    </location>
</feature>
<protein>
    <recommendedName>
        <fullName evidence="3">Cytosolic carboxypeptidase N-terminal domain-containing protein</fullName>
    </recommendedName>
</protein>
<dbReference type="InterPro" id="IPR050821">
    <property type="entry name" value="Cytosolic_carboxypeptidase"/>
</dbReference>
<reference evidence="4 5" key="1">
    <citation type="journal article" date="2022" name="Nat. Ecol. Evol.">
        <title>A masculinizing supergene underlies an exaggerated male reproductive morph in a spider.</title>
        <authorList>
            <person name="Hendrickx F."/>
            <person name="De Corte Z."/>
            <person name="Sonet G."/>
            <person name="Van Belleghem S.M."/>
            <person name="Kostlbacher S."/>
            <person name="Vangestel C."/>
        </authorList>
    </citation>
    <scope>NUCLEOTIDE SEQUENCE [LARGE SCALE GENOMIC DNA]</scope>
    <source>
        <strain evidence="4">W744_W776</strain>
    </source>
</reference>
<dbReference type="PANTHER" id="PTHR12756">
    <property type="entry name" value="CYTOSOLIC CARBOXYPEPTIDASE"/>
    <property type="match status" value="1"/>
</dbReference>
<dbReference type="Pfam" id="PF18027">
    <property type="entry name" value="Pepdidase_M14_N"/>
    <property type="match status" value="1"/>
</dbReference>